<keyword evidence="6 8" id="KW-1133">Transmembrane helix</keyword>
<dbReference type="InterPro" id="IPR035906">
    <property type="entry name" value="MetI-like_sf"/>
</dbReference>
<dbReference type="AlphaFoldDB" id="A0A2J4Y6J4"/>
<dbReference type="Gene3D" id="1.10.3720.10">
    <property type="entry name" value="MetI-like"/>
    <property type="match status" value="1"/>
</dbReference>
<evidence type="ECO:0000256" key="8">
    <source>
        <dbReference type="SAM" id="Phobius"/>
    </source>
</evidence>
<evidence type="ECO:0000256" key="7">
    <source>
        <dbReference type="ARBA" id="ARBA00023136"/>
    </source>
</evidence>
<proteinExistence type="predicted"/>
<feature type="transmembrane region" description="Helical" evidence="8">
    <location>
        <begin position="45"/>
        <end position="70"/>
    </location>
</feature>
<comment type="caution">
    <text evidence="9">The sequence shown here is derived from an EMBL/GenBank/DDBJ whole genome shotgun (WGS) entry which is preliminary data.</text>
</comment>
<evidence type="ECO:0000256" key="1">
    <source>
        <dbReference type="ARBA" id="ARBA00004429"/>
    </source>
</evidence>
<keyword evidence="2" id="KW-0813">Transport</keyword>
<dbReference type="GO" id="GO:0043190">
    <property type="term" value="C:ATP-binding cassette (ABC) transporter complex"/>
    <property type="evidence" value="ECO:0007669"/>
    <property type="project" value="InterPro"/>
</dbReference>
<evidence type="ECO:0000313" key="9">
    <source>
        <dbReference type="EMBL" id="PLM46408.1"/>
    </source>
</evidence>
<accession>A0A2J4Y6J4</accession>
<evidence type="ECO:0000256" key="3">
    <source>
        <dbReference type="ARBA" id="ARBA00022475"/>
    </source>
</evidence>
<dbReference type="PANTHER" id="PTHR30133">
    <property type="entry name" value="CATIONIC AMINO ACID TRANSPORTER, MEMBRANE COMPONENT"/>
    <property type="match status" value="1"/>
</dbReference>
<evidence type="ECO:0000256" key="6">
    <source>
        <dbReference type="ARBA" id="ARBA00022989"/>
    </source>
</evidence>
<keyword evidence="7 8" id="KW-0472">Membrane</keyword>
<sequence>MVADYLPLLLRGAALSLCVMLSSLLVALLLGLINSLVKLFGPPWLRLFSTAYTTLVRGIPELVIMLLLFFGGEMLVN</sequence>
<dbReference type="InterPro" id="IPR010065">
    <property type="entry name" value="AA_ABC_transptr_permease_3TM"/>
</dbReference>
<comment type="subcellular location">
    <subcellularLocation>
        <location evidence="1">Cell inner membrane</location>
        <topology evidence="1">Multi-pass membrane protein</topology>
    </subcellularLocation>
</comment>
<dbReference type="InterPro" id="IPR051613">
    <property type="entry name" value="ABC_transp_permease_HisMQ"/>
</dbReference>
<dbReference type="Proteomes" id="UP000234661">
    <property type="component" value="Unassembled WGS sequence"/>
</dbReference>
<feature type="non-terminal residue" evidence="9">
    <location>
        <position position="77"/>
    </location>
</feature>
<feature type="transmembrane region" description="Helical" evidence="8">
    <location>
        <begin position="12"/>
        <end position="33"/>
    </location>
</feature>
<reference evidence="9 10" key="2">
    <citation type="submission" date="2018-01" db="EMBL/GenBank/DDBJ databases">
        <title>Genomic study of Klebsiella pneumoniae.</title>
        <authorList>
            <person name="Yang Y."/>
            <person name="Bicalho R."/>
        </authorList>
    </citation>
    <scope>NUCLEOTIDE SEQUENCE [LARGE SCALE GENOMIC DNA]</scope>
    <source>
        <strain evidence="9 10">A2</strain>
    </source>
</reference>
<evidence type="ECO:0000256" key="4">
    <source>
        <dbReference type="ARBA" id="ARBA00022519"/>
    </source>
</evidence>
<dbReference type="EMBL" id="PIET01001915">
    <property type="protein sequence ID" value="PLM46408.1"/>
    <property type="molecule type" value="Genomic_DNA"/>
</dbReference>
<dbReference type="SUPFAM" id="SSF161098">
    <property type="entry name" value="MetI-like"/>
    <property type="match status" value="1"/>
</dbReference>
<keyword evidence="3" id="KW-1003">Cell membrane</keyword>
<evidence type="ECO:0000256" key="2">
    <source>
        <dbReference type="ARBA" id="ARBA00022448"/>
    </source>
</evidence>
<evidence type="ECO:0000313" key="10">
    <source>
        <dbReference type="Proteomes" id="UP000234661"/>
    </source>
</evidence>
<dbReference type="GO" id="GO:0022857">
    <property type="term" value="F:transmembrane transporter activity"/>
    <property type="evidence" value="ECO:0007669"/>
    <property type="project" value="InterPro"/>
</dbReference>
<reference evidence="9 10" key="1">
    <citation type="submission" date="2017-11" db="EMBL/GenBank/DDBJ databases">
        <authorList>
            <person name="Han C.G."/>
        </authorList>
    </citation>
    <scope>NUCLEOTIDE SEQUENCE [LARGE SCALE GENOMIC DNA]</scope>
    <source>
        <strain evidence="9 10">A2</strain>
    </source>
</reference>
<dbReference type="NCBIfam" id="TIGR01726">
    <property type="entry name" value="HEQRo_perm_3TM"/>
    <property type="match status" value="1"/>
</dbReference>
<name>A0A2J4Y6J4_9ENTR</name>
<organism evidence="9 10">
    <name type="scientific">Klebsiella michiganensis</name>
    <dbReference type="NCBI Taxonomy" id="1134687"/>
    <lineage>
        <taxon>Bacteria</taxon>
        <taxon>Pseudomonadati</taxon>
        <taxon>Pseudomonadota</taxon>
        <taxon>Gammaproteobacteria</taxon>
        <taxon>Enterobacterales</taxon>
        <taxon>Enterobacteriaceae</taxon>
        <taxon>Klebsiella/Raoultella group</taxon>
        <taxon>Klebsiella</taxon>
    </lineage>
</organism>
<protein>
    <submittedName>
        <fullName evidence="9">ABC transporter</fullName>
    </submittedName>
</protein>
<gene>
    <name evidence="9" type="ORF">CWM85_35545</name>
</gene>
<keyword evidence="5 8" id="KW-0812">Transmembrane</keyword>
<keyword evidence="4" id="KW-0997">Cell inner membrane</keyword>
<evidence type="ECO:0000256" key="5">
    <source>
        <dbReference type="ARBA" id="ARBA00022692"/>
    </source>
</evidence>